<evidence type="ECO:0000256" key="12">
    <source>
        <dbReference type="ARBA" id="ARBA00023304"/>
    </source>
</evidence>
<evidence type="ECO:0000256" key="13">
    <source>
        <dbReference type="ARBA" id="ARBA00048670"/>
    </source>
</evidence>
<dbReference type="InterPro" id="IPR011766">
    <property type="entry name" value="TPP_enzyme_TPP-bd"/>
</dbReference>
<dbReference type="Gene3D" id="3.40.50.1220">
    <property type="entry name" value="TPP-binding domain"/>
    <property type="match status" value="1"/>
</dbReference>
<dbReference type="Pfam" id="PF02776">
    <property type="entry name" value="TPP_enzyme_N"/>
    <property type="match status" value="1"/>
</dbReference>
<evidence type="ECO:0000256" key="4">
    <source>
        <dbReference type="ARBA" id="ARBA00013145"/>
    </source>
</evidence>
<sequence length="575" mass="63133">MNTEASSQLTGAEILVRCLAEEGVEHVFGYPGGAVLYIYDAIFKQDKFQHILVRHEQAAVHAADAYSRSSNKVGVALVTSGPGVTNAVTGLSTAYMDSVPMVVISGQVPSAVIGQDAFQECDTVGITRPVVKHNFLVKDVKDLAETVKKAFFIARTGRPGPVLVDIPKDISMHKTTFSYPKEVEMRSYKPVDKGHSGQIRKAVQLLLQAERPMIYTGGGVILASAAPELNKLVDKLGFPVTNTLMGLGAYRSSDEKFVGMPGMHGTYEANMAMQNCDVLIAIGARFDDRVIGNPKHFAANPRKIIHVDIDPSSISKRVKVDIPIVGNVKDVLVEFLAQLDASDAKPNAPALSNWWKQINEWRGKDCLKFATSDLVIKPQSVVEKLWEVTKGDAFITSDVGQHQMWAAQYYGFDKPRRWINSGGLGTMGVGLPYAMGVQMANPDATVACITGEGSIQMNIQELATCKQYHLTPKIIMLNNRFLGMVRQWQQIDYGSRYSESYMDSLPNFEKLAEAYGHVGMRIEKPGDVDGALRDAFAMKDKLVFMNFITDQSENVWPMVKAGKGLSEMLLGSEDL</sequence>
<dbReference type="UniPathway" id="UPA00049">
    <property type="reaction ID" value="UER00059"/>
</dbReference>
<accession>A0A6I2KYG7</accession>
<protein>
    <recommendedName>
        <fullName evidence="4 14">Acetolactate synthase</fullName>
        <ecNumber evidence="4 14">2.2.1.6</ecNumber>
    </recommendedName>
</protein>
<name>A0A6I2KYG7_9BURK</name>
<evidence type="ECO:0000256" key="7">
    <source>
        <dbReference type="ARBA" id="ARBA00022679"/>
    </source>
</evidence>
<dbReference type="GO" id="GO:0005948">
    <property type="term" value="C:acetolactate synthase complex"/>
    <property type="evidence" value="ECO:0007669"/>
    <property type="project" value="TreeGrafter"/>
</dbReference>
<dbReference type="CDD" id="cd02015">
    <property type="entry name" value="TPP_AHAS"/>
    <property type="match status" value="1"/>
</dbReference>
<dbReference type="AlphaFoldDB" id="A0A6I2KYG7"/>
<dbReference type="InterPro" id="IPR012000">
    <property type="entry name" value="Thiamin_PyroP_enz_cen_dom"/>
</dbReference>
<evidence type="ECO:0000259" key="15">
    <source>
        <dbReference type="Pfam" id="PF00205"/>
    </source>
</evidence>
<dbReference type="EMBL" id="WKJK01000002">
    <property type="protein sequence ID" value="MRW89059.1"/>
    <property type="molecule type" value="Genomic_DNA"/>
</dbReference>
<dbReference type="InterPro" id="IPR012846">
    <property type="entry name" value="Acetolactate_synth_lsu"/>
</dbReference>
<dbReference type="Pfam" id="PF02775">
    <property type="entry name" value="TPP_enzyme_C"/>
    <property type="match status" value="1"/>
</dbReference>
<dbReference type="CDD" id="cd07035">
    <property type="entry name" value="TPP_PYR_POX_like"/>
    <property type="match status" value="1"/>
</dbReference>
<keyword evidence="5 14" id="KW-0028">Amino-acid biosynthesis</keyword>
<dbReference type="RefSeq" id="WP_154373206.1">
    <property type="nucleotide sequence ID" value="NZ_WKJK01000002.1"/>
</dbReference>
<dbReference type="Gene3D" id="3.40.50.970">
    <property type="match status" value="2"/>
</dbReference>
<keyword evidence="9" id="KW-0274">FAD</keyword>
<keyword evidence="7 14" id="KW-0808">Transferase</keyword>
<dbReference type="GO" id="GO:0000287">
    <property type="term" value="F:magnesium ion binding"/>
    <property type="evidence" value="ECO:0007669"/>
    <property type="project" value="UniProtKB-UniRule"/>
</dbReference>
<dbReference type="NCBIfam" id="NF005409">
    <property type="entry name" value="PRK06965.1"/>
    <property type="match status" value="1"/>
</dbReference>
<evidence type="ECO:0000256" key="14">
    <source>
        <dbReference type="RuleBase" id="RU003591"/>
    </source>
</evidence>
<keyword evidence="8 14" id="KW-0479">Metal-binding</keyword>
<dbReference type="GO" id="GO:0003984">
    <property type="term" value="F:acetolactate synthase activity"/>
    <property type="evidence" value="ECO:0007669"/>
    <property type="project" value="UniProtKB-EC"/>
</dbReference>
<evidence type="ECO:0000259" key="17">
    <source>
        <dbReference type="Pfam" id="PF02776"/>
    </source>
</evidence>
<dbReference type="SUPFAM" id="SSF52467">
    <property type="entry name" value="DHS-like NAD/FAD-binding domain"/>
    <property type="match status" value="1"/>
</dbReference>
<keyword evidence="19" id="KW-1185">Reference proteome</keyword>
<evidence type="ECO:0000256" key="10">
    <source>
        <dbReference type="ARBA" id="ARBA00022842"/>
    </source>
</evidence>
<evidence type="ECO:0000256" key="11">
    <source>
        <dbReference type="ARBA" id="ARBA00023052"/>
    </source>
</evidence>
<dbReference type="GO" id="GO:0050660">
    <property type="term" value="F:flavin adenine dinucleotide binding"/>
    <property type="evidence" value="ECO:0007669"/>
    <property type="project" value="InterPro"/>
</dbReference>
<dbReference type="SUPFAM" id="SSF52518">
    <property type="entry name" value="Thiamin diphosphate-binding fold (THDP-binding)"/>
    <property type="match status" value="2"/>
</dbReference>
<dbReference type="EC" id="2.2.1.6" evidence="4 14"/>
<dbReference type="GO" id="GO:0030976">
    <property type="term" value="F:thiamine pyrophosphate binding"/>
    <property type="evidence" value="ECO:0007669"/>
    <property type="project" value="UniProtKB-UniRule"/>
</dbReference>
<organism evidence="18 19">
    <name type="scientific">Duganella guangzhouensis</name>
    <dbReference type="NCBI Taxonomy" id="2666084"/>
    <lineage>
        <taxon>Bacteria</taxon>
        <taxon>Pseudomonadati</taxon>
        <taxon>Pseudomonadota</taxon>
        <taxon>Betaproteobacteria</taxon>
        <taxon>Burkholderiales</taxon>
        <taxon>Oxalobacteraceae</taxon>
        <taxon>Telluria group</taxon>
        <taxon>Duganella</taxon>
    </lineage>
</organism>
<dbReference type="Pfam" id="PF00205">
    <property type="entry name" value="TPP_enzyme_M"/>
    <property type="match status" value="1"/>
</dbReference>
<dbReference type="GO" id="GO:0009099">
    <property type="term" value="P:L-valine biosynthetic process"/>
    <property type="evidence" value="ECO:0007669"/>
    <property type="project" value="UniProtKB-UniPathway"/>
</dbReference>
<keyword evidence="10 14" id="KW-0460">Magnesium</keyword>
<evidence type="ECO:0000313" key="19">
    <source>
        <dbReference type="Proteomes" id="UP000433309"/>
    </source>
</evidence>
<dbReference type="InterPro" id="IPR029061">
    <property type="entry name" value="THDP-binding"/>
</dbReference>
<dbReference type="PANTHER" id="PTHR18968:SF13">
    <property type="entry name" value="ACETOLACTATE SYNTHASE CATALYTIC SUBUNIT, MITOCHONDRIAL"/>
    <property type="match status" value="1"/>
</dbReference>
<dbReference type="Proteomes" id="UP000433309">
    <property type="component" value="Unassembled WGS sequence"/>
</dbReference>
<keyword evidence="6" id="KW-0285">Flavoprotein</keyword>
<evidence type="ECO:0000256" key="5">
    <source>
        <dbReference type="ARBA" id="ARBA00022605"/>
    </source>
</evidence>
<feature type="domain" description="Thiamine pyrophosphate enzyme N-terminal TPP-binding" evidence="17">
    <location>
        <begin position="10"/>
        <end position="125"/>
    </location>
</feature>
<dbReference type="FunFam" id="3.40.50.970:FF:000007">
    <property type="entry name" value="Acetolactate synthase"/>
    <property type="match status" value="1"/>
</dbReference>
<dbReference type="UniPathway" id="UPA00047">
    <property type="reaction ID" value="UER00055"/>
</dbReference>
<dbReference type="FunFam" id="3.40.50.970:FF:000016">
    <property type="entry name" value="Acetolactate synthase"/>
    <property type="match status" value="1"/>
</dbReference>
<keyword evidence="12 14" id="KW-0100">Branched-chain amino acid biosynthesis</keyword>
<evidence type="ECO:0000259" key="16">
    <source>
        <dbReference type="Pfam" id="PF02775"/>
    </source>
</evidence>
<dbReference type="PANTHER" id="PTHR18968">
    <property type="entry name" value="THIAMINE PYROPHOSPHATE ENZYMES"/>
    <property type="match status" value="1"/>
</dbReference>
<evidence type="ECO:0000256" key="1">
    <source>
        <dbReference type="ARBA" id="ARBA00004974"/>
    </source>
</evidence>
<comment type="pathway">
    <text evidence="2 14">Amino-acid biosynthesis; L-valine biosynthesis; L-valine from pyruvate: step 1/4.</text>
</comment>
<evidence type="ECO:0000256" key="3">
    <source>
        <dbReference type="ARBA" id="ARBA00007812"/>
    </source>
</evidence>
<dbReference type="NCBIfam" id="TIGR00118">
    <property type="entry name" value="acolac_lg"/>
    <property type="match status" value="1"/>
</dbReference>
<evidence type="ECO:0000256" key="8">
    <source>
        <dbReference type="ARBA" id="ARBA00022723"/>
    </source>
</evidence>
<evidence type="ECO:0000256" key="6">
    <source>
        <dbReference type="ARBA" id="ARBA00022630"/>
    </source>
</evidence>
<comment type="similarity">
    <text evidence="3 14">Belongs to the TPP enzyme family.</text>
</comment>
<feature type="domain" description="Thiamine pyrophosphate enzyme central" evidence="15">
    <location>
        <begin position="199"/>
        <end position="333"/>
    </location>
</feature>
<dbReference type="InterPro" id="IPR039368">
    <property type="entry name" value="AHAS_TPP"/>
</dbReference>
<dbReference type="InterPro" id="IPR012001">
    <property type="entry name" value="Thiamin_PyroP_enz_TPP-bd_dom"/>
</dbReference>
<comment type="cofactor">
    <cofactor evidence="14">
        <name>thiamine diphosphate</name>
        <dbReference type="ChEBI" id="CHEBI:58937"/>
    </cofactor>
    <text evidence="14">Binds 1 thiamine pyrophosphate per subunit.</text>
</comment>
<comment type="cofactor">
    <cofactor evidence="14">
        <name>Mg(2+)</name>
        <dbReference type="ChEBI" id="CHEBI:18420"/>
    </cofactor>
    <text evidence="14">Binds 1 Mg(2+) ion per subunit.</text>
</comment>
<dbReference type="FunFam" id="3.40.50.1220:FF:000008">
    <property type="entry name" value="Acetolactate synthase"/>
    <property type="match status" value="1"/>
</dbReference>
<comment type="catalytic activity">
    <reaction evidence="13 14">
        <text>2 pyruvate + H(+) = (2S)-2-acetolactate + CO2</text>
        <dbReference type="Rhea" id="RHEA:25249"/>
        <dbReference type="ChEBI" id="CHEBI:15361"/>
        <dbReference type="ChEBI" id="CHEBI:15378"/>
        <dbReference type="ChEBI" id="CHEBI:16526"/>
        <dbReference type="ChEBI" id="CHEBI:58476"/>
        <dbReference type="EC" id="2.2.1.6"/>
    </reaction>
</comment>
<evidence type="ECO:0000256" key="2">
    <source>
        <dbReference type="ARBA" id="ARBA00005025"/>
    </source>
</evidence>
<evidence type="ECO:0000313" key="18">
    <source>
        <dbReference type="EMBL" id="MRW89059.1"/>
    </source>
</evidence>
<comment type="pathway">
    <text evidence="1 14">Amino-acid biosynthesis; L-isoleucine biosynthesis; L-isoleucine from 2-oxobutanoate: step 1/4.</text>
</comment>
<proteinExistence type="inferred from homology"/>
<keyword evidence="11 14" id="KW-0786">Thiamine pyrophosphate</keyword>
<gene>
    <name evidence="18" type="ORF">GJ699_03585</name>
</gene>
<evidence type="ECO:0000256" key="9">
    <source>
        <dbReference type="ARBA" id="ARBA00022827"/>
    </source>
</evidence>
<dbReference type="InterPro" id="IPR045229">
    <property type="entry name" value="TPP_enz"/>
</dbReference>
<reference evidence="18 19" key="1">
    <citation type="submission" date="2019-11" db="EMBL/GenBank/DDBJ databases">
        <title>Novel species isolated from a subtropical stream in China.</title>
        <authorList>
            <person name="Lu H."/>
        </authorList>
    </citation>
    <scope>NUCLEOTIDE SEQUENCE [LARGE SCALE GENOMIC DNA]</scope>
    <source>
        <strain evidence="18 19">FT80W</strain>
    </source>
</reference>
<dbReference type="GO" id="GO:0009097">
    <property type="term" value="P:isoleucine biosynthetic process"/>
    <property type="evidence" value="ECO:0007669"/>
    <property type="project" value="UniProtKB-UniPathway"/>
</dbReference>
<comment type="caution">
    <text evidence="18">The sequence shown here is derived from an EMBL/GenBank/DDBJ whole genome shotgun (WGS) entry which is preliminary data.</text>
</comment>
<dbReference type="InterPro" id="IPR029035">
    <property type="entry name" value="DHS-like_NAD/FAD-binding_dom"/>
</dbReference>
<feature type="domain" description="Thiamine pyrophosphate enzyme TPP-binding" evidence="16">
    <location>
        <begin position="398"/>
        <end position="545"/>
    </location>
</feature>